<dbReference type="EMBL" id="NESQ01000032">
    <property type="protein sequence ID" value="PUU82192.1"/>
    <property type="molecule type" value="Genomic_DNA"/>
</dbReference>
<evidence type="ECO:0000256" key="2">
    <source>
        <dbReference type="ARBA" id="ARBA00008873"/>
    </source>
</evidence>
<keyword evidence="5 8" id="KW-1133">Transmembrane helix</keyword>
<dbReference type="AlphaFoldDB" id="A0A2T7A378"/>
<keyword evidence="4 8" id="KW-0812">Transmembrane</keyword>
<feature type="transmembrane region" description="Helical" evidence="8">
    <location>
        <begin position="120"/>
        <end position="139"/>
    </location>
</feature>
<feature type="transmembrane region" description="Helical" evidence="8">
    <location>
        <begin position="50"/>
        <end position="70"/>
    </location>
</feature>
<comment type="function">
    <text evidence="8">Functions as a zinc transporter.</text>
</comment>
<dbReference type="SUPFAM" id="SSF161111">
    <property type="entry name" value="Cation efflux protein transmembrane domain-like"/>
    <property type="match status" value="1"/>
</dbReference>
<dbReference type="InterPro" id="IPR045316">
    <property type="entry name" value="Msc2-like"/>
</dbReference>
<dbReference type="GO" id="GO:0006882">
    <property type="term" value="P:intracellular zinc ion homeostasis"/>
    <property type="evidence" value="ECO:0007669"/>
    <property type="project" value="InterPro"/>
</dbReference>
<keyword evidence="6 8" id="KW-0406">Ion transport</keyword>
<dbReference type="FunFam" id="1.20.1510.10:FF:000014">
    <property type="entry name" value="Cation efflux protein/ zinc transporter"/>
    <property type="match status" value="1"/>
</dbReference>
<dbReference type="PANTHER" id="PTHR45755:SF4">
    <property type="entry name" value="ZINC TRANSPORTER 7"/>
    <property type="match status" value="1"/>
</dbReference>
<dbReference type="InterPro" id="IPR027469">
    <property type="entry name" value="Cation_efflux_TMD_sf"/>
</dbReference>
<evidence type="ECO:0000256" key="5">
    <source>
        <dbReference type="ARBA" id="ARBA00022989"/>
    </source>
</evidence>
<evidence type="ECO:0000313" key="11">
    <source>
        <dbReference type="EMBL" id="PUU82192.1"/>
    </source>
</evidence>
<reference evidence="11 12" key="1">
    <citation type="submission" date="2017-04" db="EMBL/GenBank/DDBJ databases">
        <title>Draft genome sequence of Tuber borchii Vittad., a whitish edible truffle.</title>
        <authorList>
            <consortium name="DOE Joint Genome Institute"/>
            <person name="Murat C."/>
            <person name="Kuo A."/>
            <person name="Barry K.W."/>
            <person name="Clum A."/>
            <person name="Dockter R.B."/>
            <person name="Fauchery L."/>
            <person name="Iotti M."/>
            <person name="Kohler A."/>
            <person name="Labutti K."/>
            <person name="Lindquist E.A."/>
            <person name="Lipzen A."/>
            <person name="Ohm R.A."/>
            <person name="Wang M."/>
            <person name="Grigoriev I.V."/>
            <person name="Zambonelli A."/>
            <person name="Martin F.M."/>
        </authorList>
    </citation>
    <scope>NUCLEOTIDE SEQUENCE [LARGE SCALE GENOMIC DNA]</scope>
    <source>
        <strain evidence="11 12">Tbo3840</strain>
    </source>
</reference>
<dbReference type="InterPro" id="IPR058533">
    <property type="entry name" value="Cation_efflux_TM"/>
</dbReference>
<keyword evidence="7 8" id="KW-0472">Membrane</keyword>
<feature type="region of interest" description="Disordered" evidence="9">
    <location>
        <begin position="177"/>
        <end position="236"/>
    </location>
</feature>
<feature type="compositionally biased region" description="Basic residues" evidence="9">
    <location>
        <begin position="177"/>
        <end position="200"/>
    </location>
</feature>
<dbReference type="GO" id="GO:0005385">
    <property type="term" value="F:zinc ion transmembrane transporter activity"/>
    <property type="evidence" value="ECO:0007669"/>
    <property type="project" value="UniProtKB-UniRule"/>
</dbReference>
<sequence>MAGAYSQVENSHAHPKEIKGPSSVTRALLRMTEGVPLVHSILIEKDSRRIGYFMCLNFAFMIVQTCYGFMTGSLGLISDSVHMFFDCLALGVGLCAAVMSKRPPSMRYPYGLGKMDTLAGFANGIFLMLISVEIVWEAIERLQAPTEMARLGELMVVSSMGLAINLVGIMAFDHAHHGHGHSHSHSHGHGHSHSHSHGQSHAHENSCDHLHGHDSHHHHNHGGEPPASTHNDHAHAHNSENMHGIFLHILADTLGSVSVVISTGLIHYSGWTGFDPLASVFIAVLIFASAIPLVKSSASNLLLTVPDNSEYTLRETIAGVSGLKGVQGYTVPRFWEVEGAIRGVVHVQVARGTDSDEIRRRVEEWIETGLGKAAEVVVVVESGDGSSHCWCVKAR</sequence>
<feature type="transmembrane region" description="Helical" evidence="8">
    <location>
        <begin position="276"/>
        <end position="294"/>
    </location>
</feature>
<evidence type="ECO:0000256" key="4">
    <source>
        <dbReference type="ARBA" id="ARBA00022692"/>
    </source>
</evidence>
<evidence type="ECO:0000256" key="6">
    <source>
        <dbReference type="ARBA" id="ARBA00023065"/>
    </source>
</evidence>
<feature type="compositionally biased region" description="Basic and acidic residues" evidence="9">
    <location>
        <begin position="201"/>
        <end position="213"/>
    </location>
</feature>
<keyword evidence="12" id="KW-1185">Reference proteome</keyword>
<accession>A0A2T7A378</accession>
<keyword evidence="8" id="KW-0256">Endoplasmic reticulum</keyword>
<dbReference type="Gene3D" id="1.20.1510.10">
    <property type="entry name" value="Cation efflux protein transmembrane domain"/>
    <property type="match status" value="1"/>
</dbReference>
<dbReference type="Proteomes" id="UP000244722">
    <property type="component" value="Unassembled WGS sequence"/>
</dbReference>
<feature type="transmembrane region" description="Helical" evidence="8">
    <location>
        <begin position="82"/>
        <end position="99"/>
    </location>
</feature>
<dbReference type="PANTHER" id="PTHR45755">
    <property type="match status" value="1"/>
</dbReference>
<comment type="similarity">
    <text evidence="2 8">Belongs to the cation diffusion facilitator (CDF) transporter (TC 2.A.4) family. SLC30A subfamily.</text>
</comment>
<feature type="transmembrane region" description="Helical" evidence="8">
    <location>
        <begin position="151"/>
        <end position="172"/>
    </location>
</feature>
<feature type="domain" description="Cation efflux protein transmembrane" evidence="10">
    <location>
        <begin position="53"/>
        <end position="302"/>
    </location>
</feature>
<evidence type="ECO:0000256" key="3">
    <source>
        <dbReference type="ARBA" id="ARBA00022448"/>
    </source>
</evidence>
<evidence type="ECO:0000259" key="10">
    <source>
        <dbReference type="Pfam" id="PF01545"/>
    </source>
</evidence>
<dbReference type="OrthoDB" id="78669at2759"/>
<proteinExistence type="inferred from homology"/>
<organism evidence="11 12">
    <name type="scientific">Tuber borchii</name>
    <name type="common">White truffle</name>
    <dbReference type="NCBI Taxonomy" id="42251"/>
    <lineage>
        <taxon>Eukaryota</taxon>
        <taxon>Fungi</taxon>
        <taxon>Dikarya</taxon>
        <taxon>Ascomycota</taxon>
        <taxon>Pezizomycotina</taxon>
        <taxon>Pezizomycetes</taxon>
        <taxon>Pezizales</taxon>
        <taxon>Tuberaceae</taxon>
        <taxon>Tuber</taxon>
    </lineage>
</organism>
<comment type="caution">
    <text evidence="11">The sequence shown here is derived from an EMBL/GenBank/DDBJ whole genome shotgun (WGS) entry which is preliminary data.</text>
</comment>
<keyword evidence="3 8" id="KW-0813">Transport</keyword>
<name>A0A2T7A378_TUBBO</name>
<evidence type="ECO:0000313" key="12">
    <source>
        <dbReference type="Proteomes" id="UP000244722"/>
    </source>
</evidence>
<dbReference type="InterPro" id="IPR002524">
    <property type="entry name" value="Cation_efflux"/>
</dbReference>
<feature type="region of interest" description="Disordered" evidence="9">
    <location>
        <begin position="1"/>
        <end position="21"/>
    </location>
</feature>
<feature type="transmembrane region" description="Helical" evidence="8">
    <location>
        <begin position="245"/>
        <end position="270"/>
    </location>
</feature>
<dbReference type="GO" id="GO:0005794">
    <property type="term" value="C:Golgi apparatus"/>
    <property type="evidence" value="ECO:0007669"/>
    <property type="project" value="TreeGrafter"/>
</dbReference>
<protein>
    <recommendedName>
        <fullName evidence="8">Zinc transporter</fullName>
    </recommendedName>
</protein>
<evidence type="ECO:0000256" key="7">
    <source>
        <dbReference type="ARBA" id="ARBA00023136"/>
    </source>
</evidence>
<evidence type="ECO:0000256" key="8">
    <source>
        <dbReference type="RuleBase" id="RU369017"/>
    </source>
</evidence>
<dbReference type="GO" id="GO:0005789">
    <property type="term" value="C:endoplasmic reticulum membrane"/>
    <property type="evidence" value="ECO:0007669"/>
    <property type="project" value="UniProtKB-SubCell"/>
</dbReference>
<dbReference type="Pfam" id="PF01545">
    <property type="entry name" value="Cation_efflux"/>
    <property type="match status" value="1"/>
</dbReference>
<dbReference type="NCBIfam" id="TIGR01297">
    <property type="entry name" value="CDF"/>
    <property type="match status" value="1"/>
</dbReference>
<dbReference type="GO" id="GO:1904257">
    <property type="term" value="P:zinc ion import into Golgi lumen"/>
    <property type="evidence" value="ECO:0007669"/>
    <property type="project" value="TreeGrafter"/>
</dbReference>
<evidence type="ECO:0000256" key="1">
    <source>
        <dbReference type="ARBA" id="ARBA00004141"/>
    </source>
</evidence>
<comment type="subcellular location">
    <subcellularLocation>
        <location evidence="8">Endoplasmic reticulum membrane</location>
        <topology evidence="8">Multi-pass membrane protein</topology>
    </subcellularLocation>
    <subcellularLocation>
        <location evidence="1">Membrane</location>
        <topology evidence="1">Multi-pass membrane protein</topology>
    </subcellularLocation>
</comment>
<evidence type="ECO:0000256" key="9">
    <source>
        <dbReference type="SAM" id="MobiDB-lite"/>
    </source>
</evidence>
<gene>
    <name evidence="11" type="ORF">B9Z19DRAFT_1075456</name>
</gene>
<dbReference type="STRING" id="42251.A0A2T7A378"/>
<dbReference type="GO" id="GO:0031410">
    <property type="term" value="C:cytoplasmic vesicle"/>
    <property type="evidence" value="ECO:0007669"/>
    <property type="project" value="TreeGrafter"/>
</dbReference>